<feature type="coiled-coil region" evidence="2">
    <location>
        <begin position="17"/>
        <end position="75"/>
    </location>
</feature>
<dbReference type="KEGG" id="sir:SiRe_0585"/>
<evidence type="ECO:0000313" key="4">
    <source>
        <dbReference type="Proteomes" id="UP000002664"/>
    </source>
</evidence>
<dbReference type="InterPro" id="IPR009956">
    <property type="entry name" value="Post-segregation_anti-tox_CcdA"/>
</dbReference>
<keyword evidence="2" id="KW-0175">Coiled coil</keyword>
<reference evidence="3 4" key="1">
    <citation type="journal article" date="2011" name="J. Bacteriol.">
        <title>Genome analyses of icelandic strains of Sulfolobus islandicus, model organisms for genetic and virus-host interaction studies.</title>
        <authorList>
            <person name="Guo L."/>
            <person name="Brugger K."/>
            <person name="Liu C."/>
            <person name="Shah S.A."/>
            <person name="Zheng H."/>
            <person name="Zhu Y."/>
            <person name="Wang S."/>
            <person name="Lillestol R.K."/>
            <person name="Chen L."/>
            <person name="Frank J."/>
            <person name="Prangishvili D."/>
            <person name="Paulin L."/>
            <person name="She Q."/>
            <person name="Huang L."/>
            <person name="Garrett R.A."/>
        </authorList>
    </citation>
    <scope>NUCLEOTIDE SEQUENCE [LARGE SCALE GENOMIC DNA]</scope>
    <source>
        <strain evidence="3 4">REY15A</strain>
    </source>
</reference>
<dbReference type="STRING" id="930945.SiRe_0585"/>
<keyword evidence="1" id="KW-1277">Toxin-antitoxin system</keyword>
<organism evidence="3 4">
    <name type="scientific">Saccharolobus islandicus (strain REY15A)</name>
    <name type="common">Sulfolobus islandicus</name>
    <dbReference type="NCBI Taxonomy" id="930945"/>
    <lineage>
        <taxon>Archaea</taxon>
        <taxon>Thermoproteota</taxon>
        <taxon>Thermoprotei</taxon>
        <taxon>Sulfolobales</taxon>
        <taxon>Sulfolobaceae</taxon>
        <taxon>Saccharolobus</taxon>
    </lineage>
</organism>
<dbReference type="Pfam" id="PF07362">
    <property type="entry name" value="CcdA"/>
    <property type="match status" value="1"/>
</dbReference>
<dbReference type="GeneID" id="15297111"/>
<dbReference type="EMBL" id="CP002425">
    <property type="protein sequence ID" value="ADX84668.1"/>
    <property type="molecule type" value="Genomic_DNA"/>
</dbReference>
<dbReference type="HOGENOM" id="CLU_175270_1_1_2"/>
<proteinExistence type="predicted"/>
<dbReference type="eggNOG" id="arCOG02218">
    <property type="taxonomic scope" value="Archaea"/>
</dbReference>
<accession>F0NDV9</accession>
<keyword evidence="4" id="KW-1185">Reference proteome</keyword>
<evidence type="ECO:0000256" key="2">
    <source>
        <dbReference type="SAM" id="Coils"/>
    </source>
</evidence>
<dbReference type="AlphaFoldDB" id="F0NDV9"/>
<evidence type="ECO:0000313" key="3">
    <source>
        <dbReference type="EMBL" id="ADX84668.1"/>
    </source>
</evidence>
<protein>
    <submittedName>
        <fullName evidence="3">VapB-type antitoxin</fullName>
    </submittedName>
</protein>
<sequence>MNSSKVMEWVTISTKVRRELLEKAKEYNINVSEVLRKALEEEVRKREEEEARKSAEKIAKELKFSEEEVARLIEEDRKR</sequence>
<evidence type="ECO:0000256" key="1">
    <source>
        <dbReference type="ARBA" id="ARBA00022649"/>
    </source>
</evidence>
<dbReference type="Proteomes" id="UP000002664">
    <property type="component" value="Chromosome"/>
</dbReference>
<name>F0NDV9_SACI5</name>
<gene>
    <name evidence="3" type="ordered locus">SiRe_0585</name>
</gene>
<dbReference type="RefSeq" id="WP_014512270.1">
    <property type="nucleotide sequence ID" value="NC_017276.1"/>
</dbReference>